<evidence type="ECO:0000256" key="5">
    <source>
        <dbReference type="ARBA" id="ARBA00023136"/>
    </source>
</evidence>
<keyword evidence="3 6" id="KW-0812">Transmembrane</keyword>
<reference evidence="7" key="1">
    <citation type="journal article" date="2014" name="Int. J. Syst. Evol. Microbiol.">
        <title>Complete genome sequence of Corynebacterium casei LMG S-19264T (=DSM 44701T), isolated from a smear-ripened cheese.</title>
        <authorList>
            <consortium name="US DOE Joint Genome Institute (JGI-PGF)"/>
            <person name="Walter F."/>
            <person name="Albersmeier A."/>
            <person name="Kalinowski J."/>
            <person name="Ruckert C."/>
        </authorList>
    </citation>
    <scope>NUCLEOTIDE SEQUENCE</scope>
    <source>
        <strain evidence="7">CGMCC 1.15179</strain>
    </source>
</reference>
<feature type="transmembrane region" description="Helical" evidence="6">
    <location>
        <begin position="230"/>
        <end position="250"/>
    </location>
</feature>
<feature type="transmembrane region" description="Helical" evidence="6">
    <location>
        <begin position="275"/>
        <end position="293"/>
    </location>
</feature>
<keyword evidence="2" id="KW-0813">Transport</keyword>
<dbReference type="InterPro" id="IPR045035">
    <property type="entry name" value="YSL-like"/>
</dbReference>
<dbReference type="EMBL" id="BMHQ01000002">
    <property type="protein sequence ID" value="GGE07004.1"/>
    <property type="molecule type" value="Genomic_DNA"/>
</dbReference>
<evidence type="ECO:0000256" key="1">
    <source>
        <dbReference type="ARBA" id="ARBA00004141"/>
    </source>
</evidence>
<keyword evidence="4 6" id="KW-1133">Transmembrane helix</keyword>
<feature type="transmembrane region" description="Helical" evidence="6">
    <location>
        <begin position="329"/>
        <end position="347"/>
    </location>
</feature>
<dbReference type="GO" id="GO:0016020">
    <property type="term" value="C:membrane"/>
    <property type="evidence" value="ECO:0007669"/>
    <property type="project" value="UniProtKB-SubCell"/>
</dbReference>
<feature type="transmembrane region" description="Helical" evidence="6">
    <location>
        <begin position="113"/>
        <end position="132"/>
    </location>
</feature>
<sequence>MSKQTPKQSGFVPYVSSSKSLPEMTITAVILGIILAVVFGAANAYLGLKIGLTVTASIPAAVISMGILRGIFRRNSILENNIVQTMTTAGEAVGAGAVFTLPALFLWDVKPDQLMIIFIVLTGGFLGVFMMVPLRRLLIVNEHETLPYPEGTACAEVLKSGETGGTNAKLVFSGFALGGLVKALEDGLKLFKYEIETHIAKFKNAVVGMDAYPALLGVGYIIGPRIAGQMIAGGLLAWIVFIPMIGFFGADSAKAIFPAADPISKLDAWGIWDAYIRYIGAGAVAVAGLITLVKTLPTLVTSIRDTLRGLREAKAGGGLERTDRDMPMWIVLAGTLVTILVIAFAPLTNVGMIGAVAIAIFGFLFVAVASRIVGIVGSSSSPVSGMTIATVLIVTVMFKMSGMGGMTGMIAALSVGAIVCVALAVAGDISQDLKTGYLVGGTPWKQQLAMMIGVVASSMVIGFILVVLNASYHMGSQALPAPKAQLMKVIIEGLMEGNLPWDLIFLGAATAVVIEFLGLNSLVVAVGLYLPVHVSAPIMIGGVVRWMIDRFTKDEQLRRARQDTGVLFASGLIAGESLVGVIIAILIWAGVTIPENPVTDNNYVTVAVFAAVTLILWWVARRAKAKTLEPERKKRMNNVEQRR</sequence>
<organism evidence="7 8">
    <name type="scientific">Marinithermofilum abyssi</name>
    <dbReference type="NCBI Taxonomy" id="1571185"/>
    <lineage>
        <taxon>Bacteria</taxon>
        <taxon>Bacillati</taxon>
        <taxon>Bacillota</taxon>
        <taxon>Bacilli</taxon>
        <taxon>Bacillales</taxon>
        <taxon>Thermoactinomycetaceae</taxon>
        <taxon>Marinithermofilum</taxon>
    </lineage>
</organism>
<evidence type="ECO:0000256" key="3">
    <source>
        <dbReference type="ARBA" id="ARBA00022692"/>
    </source>
</evidence>
<comment type="subcellular location">
    <subcellularLocation>
        <location evidence="1">Membrane</location>
        <topology evidence="1">Multi-pass membrane protein</topology>
    </subcellularLocation>
</comment>
<feature type="transmembrane region" description="Helical" evidence="6">
    <location>
        <begin position="353"/>
        <end position="376"/>
    </location>
</feature>
<dbReference type="GO" id="GO:0035673">
    <property type="term" value="F:oligopeptide transmembrane transporter activity"/>
    <property type="evidence" value="ECO:0007669"/>
    <property type="project" value="InterPro"/>
</dbReference>
<evidence type="ECO:0000313" key="8">
    <source>
        <dbReference type="Proteomes" id="UP000625210"/>
    </source>
</evidence>
<feature type="transmembrane region" description="Helical" evidence="6">
    <location>
        <begin position="503"/>
        <end position="530"/>
    </location>
</feature>
<name>A0A8J2YA61_9BACL</name>
<evidence type="ECO:0000256" key="6">
    <source>
        <dbReference type="SAM" id="Phobius"/>
    </source>
</evidence>
<feature type="transmembrane region" description="Helical" evidence="6">
    <location>
        <begin position="21"/>
        <end position="42"/>
    </location>
</feature>
<dbReference type="RefSeq" id="WP_188646366.1">
    <property type="nucleotide sequence ID" value="NZ_BMHQ01000002.1"/>
</dbReference>
<dbReference type="NCBIfam" id="TIGR00733">
    <property type="entry name" value="OPT family oligopeptide transporter"/>
    <property type="match status" value="1"/>
</dbReference>
<accession>A0A8J2YA61</accession>
<evidence type="ECO:0000313" key="7">
    <source>
        <dbReference type="EMBL" id="GGE07004.1"/>
    </source>
</evidence>
<reference evidence="7" key="2">
    <citation type="submission" date="2020-09" db="EMBL/GenBank/DDBJ databases">
        <authorList>
            <person name="Sun Q."/>
            <person name="Zhou Y."/>
        </authorList>
    </citation>
    <scope>NUCLEOTIDE SEQUENCE</scope>
    <source>
        <strain evidence="7">CGMCC 1.15179</strain>
    </source>
</reference>
<gene>
    <name evidence="7" type="ORF">GCM10011571_05250</name>
</gene>
<feature type="transmembrane region" description="Helical" evidence="6">
    <location>
        <begin position="448"/>
        <end position="472"/>
    </location>
</feature>
<comment type="caution">
    <text evidence="7">The sequence shown here is derived from an EMBL/GenBank/DDBJ whole genome shotgun (WGS) entry which is preliminary data.</text>
</comment>
<feature type="transmembrane region" description="Helical" evidence="6">
    <location>
        <begin position="603"/>
        <end position="620"/>
    </location>
</feature>
<dbReference type="Proteomes" id="UP000625210">
    <property type="component" value="Unassembled WGS sequence"/>
</dbReference>
<protein>
    <submittedName>
        <fullName evidence="7">Oligopeptide transporter, OPT family protein</fullName>
    </submittedName>
</protein>
<dbReference type="InterPro" id="IPR004813">
    <property type="entry name" value="OPT"/>
</dbReference>
<evidence type="ECO:0000256" key="2">
    <source>
        <dbReference type="ARBA" id="ARBA00022448"/>
    </source>
</evidence>
<dbReference type="Pfam" id="PF03169">
    <property type="entry name" value="OPT"/>
    <property type="match status" value="1"/>
</dbReference>
<dbReference type="InterPro" id="IPR004814">
    <property type="entry name" value="Oligopep_transpt"/>
</dbReference>
<feature type="transmembrane region" description="Helical" evidence="6">
    <location>
        <begin position="89"/>
        <end position="107"/>
    </location>
</feature>
<feature type="transmembrane region" description="Helical" evidence="6">
    <location>
        <begin position="48"/>
        <end position="68"/>
    </location>
</feature>
<feature type="transmembrane region" description="Helical" evidence="6">
    <location>
        <begin position="406"/>
        <end position="427"/>
    </location>
</feature>
<dbReference type="AlphaFoldDB" id="A0A8J2YA61"/>
<keyword evidence="5 6" id="KW-0472">Membrane</keyword>
<proteinExistence type="predicted"/>
<keyword evidence="8" id="KW-1185">Reference proteome</keyword>
<dbReference type="PANTHER" id="PTHR31645:SF0">
    <property type="entry name" value="OLIGOPEPTIDE TRANSPORTER YGL114W-RELATED"/>
    <property type="match status" value="1"/>
</dbReference>
<feature type="transmembrane region" description="Helical" evidence="6">
    <location>
        <begin position="383"/>
        <end position="400"/>
    </location>
</feature>
<dbReference type="PANTHER" id="PTHR31645">
    <property type="entry name" value="OLIGOPEPTIDE TRANSPORTER YGL114W-RELATED"/>
    <property type="match status" value="1"/>
</dbReference>
<dbReference type="NCBIfam" id="TIGR00728">
    <property type="entry name" value="OPT_sfam"/>
    <property type="match status" value="1"/>
</dbReference>
<evidence type="ECO:0000256" key="4">
    <source>
        <dbReference type="ARBA" id="ARBA00022989"/>
    </source>
</evidence>
<feature type="transmembrane region" description="Helical" evidence="6">
    <location>
        <begin position="566"/>
        <end position="591"/>
    </location>
</feature>